<evidence type="ECO:0000313" key="3">
    <source>
        <dbReference type="Proteomes" id="UP000198749"/>
    </source>
</evidence>
<keyword evidence="1" id="KW-0472">Membrane</keyword>
<dbReference type="AlphaFoldDB" id="A0A1H9IH76"/>
<dbReference type="RefSeq" id="WP_091358807.1">
    <property type="nucleotide sequence ID" value="NZ_AP025284.1"/>
</dbReference>
<reference evidence="3" key="1">
    <citation type="submission" date="2016-10" db="EMBL/GenBank/DDBJ databases">
        <authorList>
            <person name="Varghese N."/>
            <person name="Submissions S."/>
        </authorList>
    </citation>
    <scope>NUCLEOTIDE SEQUENCE [LARGE SCALE GENOMIC DNA]</scope>
    <source>
        <strain evidence="3">DSM 18887</strain>
    </source>
</reference>
<gene>
    <name evidence="2" type="ORF">SAMN03080615_02561</name>
</gene>
<dbReference type="EMBL" id="FOGB01000007">
    <property type="protein sequence ID" value="SEQ73970.1"/>
    <property type="molecule type" value="Genomic_DNA"/>
</dbReference>
<keyword evidence="1" id="KW-1133">Transmembrane helix</keyword>
<name>A0A1H9IH76_9GAMM</name>
<dbReference type="Proteomes" id="UP000198749">
    <property type="component" value="Unassembled WGS sequence"/>
</dbReference>
<protein>
    <submittedName>
        <fullName evidence="2">Uncharacterized protein</fullName>
    </submittedName>
</protein>
<accession>A0A1H9IH76</accession>
<keyword evidence="1" id="KW-0812">Transmembrane</keyword>
<evidence type="ECO:0000256" key="1">
    <source>
        <dbReference type="SAM" id="Phobius"/>
    </source>
</evidence>
<organism evidence="2 3">
    <name type="scientific">Amphritea atlantica</name>
    <dbReference type="NCBI Taxonomy" id="355243"/>
    <lineage>
        <taxon>Bacteria</taxon>
        <taxon>Pseudomonadati</taxon>
        <taxon>Pseudomonadota</taxon>
        <taxon>Gammaproteobacteria</taxon>
        <taxon>Oceanospirillales</taxon>
        <taxon>Oceanospirillaceae</taxon>
        <taxon>Amphritea</taxon>
    </lineage>
</organism>
<keyword evidence="3" id="KW-1185">Reference proteome</keyword>
<evidence type="ECO:0000313" key="2">
    <source>
        <dbReference type="EMBL" id="SEQ73970.1"/>
    </source>
</evidence>
<dbReference type="OrthoDB" id="6121091at2"/>
<sequence length="77" mass="9530">MEHYKLFIVILFILLMFAPVTWQAIIRRKLNPPPMARNDRKLYRLWRSDPQAYERQYGEMDRQYLQAQKEKNRTTDQ</sequence>
<feature type="transmembrane region" description="Helical" evidence="1">
    <location>
        <begin position="6"/>
        <end position="25"/>
    </location>
</feature>
<proteinExistence type="predicted"/>